<dbReference type="Gene3D" id="1.20.120.910">
    <property type="entry name" value="DksA, coiled-coil domain"/>
    <property type="match status" value="1"/>
</dbReference>
<protein>
    <recommendedName>
        <fullName evidence="6">Zinc finger DksA/TraR C4-type domain-containing protein</fullName>
    </recommendedName>
</protein>
<dbReference type="Pfam" id="PF01258">
    <property type="entry name" value="zf-dskA_traR"/>
    <property type="match status" value="1"/>
</dbReference>
<organism evidence="7 8">
    <name type="scientific">Candidatus Ryanbacteria bacterium RIFCSPHIGHO2_01_45_13</name>
    <dbReference type="NCBI Taxonomy" id="1802112"/>
    <lineage>
        <taxon>Bacteria</taxon>
        <taxon>Candidatus Ryaniibacteriota</taxon>
    </lineage>
</organism>
<reference evidence="7 8" key="1">
    <citation type="journal article" date="2016" name="Nat. Commun.">
        <title>Thousands of microbial genomes shed light on interconnected biogeochemical processes in an aquifer system.</title>
        <authorList>
            <person name="Anantharaman K."/>
            <person name="Brown C.T."/>
            <person name="Hug L.A."/>
            <person name="Sharon I."/>
            <person name="Castelle C.J."/>
            <person name="Probst A.J."/>
            <person name="Thomas B.C."/>
            <person name="Singh A."/>
            <person name="Wilkins M.J."/>
            <person name="Karaoz U."/>
            <person name="Brodie E.L."/>
            <person name="Williams K.H."/>
            <person name="Hubbard S.S."/>
            <person name="Banfield J.F."/>
        </authorList>
    </citation>
    <scope>NUCLEOTIDE SEQUENCE [LARGE SCALE GENOMIC DNA]</scope>
</reference>
<keyword evidence="1" id="KW-0479">Metal-binding</keyword>
<dbReference type="GO" id="GO:0008270">
    <property type="term" value="F:zinc ion binding"/>
    <property type="evidence" value="ECO:0007669"/>
    <property type="project" value="UniProtKB-KW"/>
</dbReference>
<evidence type="ECO:0000313" key="7">
    <source>
        <dbReference type="EMBL" id="OGZ42548.1"/>
    </source>
</evidence>
<feature type="zinc finger region" description="dksA C4-type" evidence="4">
    <location>
        <begin position="93"/>
        <end position="117"/>
    </location>
</feature>
<dbReference type="InterPro" id="IPR000962">
    <property type="entry name" value="Znf_DskA_TraR"/>
</dbReference>
<feature type="region of interest" description="Disordered" evidence="5">
    <location>
        <begin position="23"/>
        <end position="52"/>
    </location>
</feature>
<evidence type="ECO:0000256" key="3">
    <source>
        <dbReference type="ARBA" id="ARBA00022833"/>
    </source>
</evidence>
<evidence type="ECO:0000256" key="1">
    <source>
        <dbReference type="ARBA" id="ARBA00022723"/>
    </source>
</evidence>
<keyword evidence="2" id="KW-0863">Zinc-finger</keyword>
<accession>A0A1G2FY60</accession>
<dbReference type="PROSITE" id="PS51128">
    <property type="entry name" value="ZF_DKSA_2"/>
    <property type="match status" value="1"/>
</dbReference>
<evidence type="ECO:0000259" key="6">
    <source>
        <dbReference type="Pfam" id="PF01258"/>
    </source>
</evidence>
<evidence type="ECO:0000256" key="5">
    <source>
        <dbReference type="SAM" id="MobiDB-lite"/>
    </source>
</evidence>
<proteinExistence type="predicted"/>
<evidence type="ECO:0000313" key="8">
    <source>
        <dbReference type="Proteomes" id="UP000176700"/>
    </source>
</evidence>
<evidence type="ECO:0000256" key="2">
    <source>
        <dbReference type="ARBA" id="ARBA00022771"/>
    </source>
</evidence>
<dbReference type="SUPFAM" id="SSF109635">
    <property type="entry name" value="DnaK suppressor protein DksA, alpha-hairpin domain"/>
    <property type="match status" value="1"/>
</dbReference>
<keyword evidence="3" id="KW-0862">Zinc</keyword>
<dbReference type="PANTHER" id="PTHR33823:SF4">
    <property type="entry name" value="GENERAL STRESS PROTEIN 16O"/>
    <property type="match status" value="1"/>
</dbReference>
<dbReference type="InterPro" id="IPR037187">
    <property type="entry name" value="DnaK_N"/>
</dbReference>
<dbReference type="EMBL" id="MHNI01000016">
    <property type="protein sequence ID" value="OGZ42548.1"/>
    <property type="molecule type" value="Genomic_DNA"/>
</dbReference>
<dbReference type="PANTHER" id="PTHR33823">
    <property type="entry name" value="RNA POLYMERASE-BINDING TRANSCRIPTION FACTOR DKSA-RELATED"/>
    <property type="match status" value="1"/>
</dbReference>
<name>A0A1G2FY60_9BACT</name>
<dbReference type="AlphaFoldDB" id="A0A1G2FY60"/>
<comment type="caution">
    <text evidence="7">The sequence shown here is derived from an EMBL/GenBank/DDBJ whole genome shotgun (WGS) entry which is preliminary data.</text>
</comment>
<gene>
    <name evidence="7" type="ORF">A2W41_01605</name>
</gene>
<dbReference type="SUPFAM" id="SSF57716">
    <property type="entry name" value="Glucocorticoid receptor-like (DNA-binding domain)"/>
    <property type="match status" value="1"/>
</dbReference>
<feature type="domain" description="Zinc finger DksA/TraR C4-type" evidence="6">
    <location>
        <begin position="88"/>
        <end position="115"/>
    </location>
</feature>
<sequence>MKNVEEFKKQLENEKRELEKTLGSIGHKTKVGGKEDWVPSYPDLNPMQSDKSEMADEVEEFENRIGIEGKLEERLDDIHAALKRIEDGTYGICEEGGEQIEPERLRANPAARTCIQHA</sequence>
<evidence type="ECO:0000256" key="4">
    <source>
        <dbReference type="PROSITE-ProRule" id="PRU00510"/>
    </source>
</evidence>
<dbReference type="Proteomes" id="UP000176700">
    <property type="component" value="Unassembled WGS sequence"/>
</dbReference>